<feature type="compositionally biased region" description="Gly residues" evidence="1">
    <location>
        <begin position="35"/>
        <end position="44"/>
    </location>
</feature>
<evidence type="ECO:0000313" key="2">
    <source>
        <dbReference type="EMBL" id="GIX75704.1"/>
    </source>
</evidence>
<feature type="region of interest" description="Disordered" evidence="1">
    <location>
        <begin position="1"/>
        <end position="54"/>
    </location>
</feature>
<protein>
    <submittedName>
        <fullName evidence="2">Uncharacterized protein</fullName>
    </submittedName>
</protein>
<keyword evidence="3" id="KW-1185">Reference proteome</keyword>
<dbReference type="Proteomes" id="UP001054945">
    <property type="component" value="Unassembled WGS sequence"/>
</dbReference>
<evidence type="ECO:0000256" key="1">
    <source>
        <dbReference type="SAM" id="MobiDB-lite"/>
    </source>
</evidence>
<gene>
    <name evidence="2" type="ORF">CEXT_783541</name>
</gene>
<accession>A0AAV4MXJ9</accession>
<sequence length="94" mass="10330">MAGAGMARASMAGAGMEGQEWQSMNGPHMNVVGRNGRGMNGRGRNGPLMNGRENEIMKKGIATKLKKRQISKNPNEKTILNRINKNIKNIQRLL</sequence>
<organism evidence="2 3">
    <name type="scientific">Caerostris extrusa</name>
    <name type="common">Bark spider</name>
    <name type="synonym">Caerostris bankana</name>
    <dbReference type="NCBI Taxonomy" id="172846"/>
    <lineage>
        <taxon>Eukaryota</taxon>
        <taxon>Metazoa</taxon>
        <taxon>Ecdysozoa</taxon>
        <taxon>Arthropoda</taxon>
        <taxon>Chelicerata</taxon>
        <taxon>Arachnida</taxon>
        <taxon>Araneae</taxon>
        <taxon>Araneomorphae</taxon>
        <taxon>Entelegynae</taxon>
        <taxon>Araneoidea</taxon>
        <taxon>Araneidae</taxon>
        <taxon>Caerostris</taxon>
    </lineage>
</organism>
<evidence type="ECO:0000313" key="3">
    <source>
        <dbReference type="Proteomes" id="UP001054945"/>
    </source>
</evidence>
<feature type="compositionally biased region" description="Low complexity" evidence="1">
    <location>
        <begin position="1"/>
        <end position="14"/>
    </location>
</feature>
<comment type="caution">
    <text evidence="2">The sequence shown here is derived from an EMBL/GenBank/DDBJ whole genome shotgun (WGS) entry which is preliminary data.</text>
</comment>
<reference evidence="2 3" key="1">
    <citation type="submission" date="2021-06" db="EMBL/GenBank/DDBJ databases">
        <title>Caerostris extrusa draft genome.</title>
        <authorList>
            <person name="Kono N."/>
            <person name="Arakawa K."/>
        </authorList>
    </citation>
    <scope>NUCLEOTIDE SEQUENCE [LARGE SCALE GENOMIC DNA]</scope>
</reference>
<name>A0AAV4MXJ9_CAEEX</name>
<dbReference type="EMBL" id="BPLR01002611">
    <property type="protein sequence ID" value="GIX75704.1"/>
    <property type="molecule type" value="Genomic_DNA"/>
</dbReference>
<proteinExistence type="predicted"/>
<dbReference type="AlphaFoldDB" id="A0AAV4MXJ9"/>